<dbReference type="PANTHER" id="PTHR30353:SF0">
    <property type="entry name" value="TRANSMEMBRANE PROTEIN"/>
    <property type="match status" value="1"/>
</dbReference>
<dbReference type="InterPro" id="IPR032818">
    <property type="entry name" value="DedA-like"/>
</dbReference>
<feature type="domain" description="VTT" evidence="8">
    <location>
        <begin position="49"/>
        <end position="175"/>
    </location>
</feature>
<accession>A0A2S8AGA9</accession>
<name>A0A2S8AGA9_9FLAO</name>
<evidence type="ECO:0000256" key="4">
    <source>
        <dbReference type="ARBA" id="ARBA00022692"/>
    </source>
</evidence>
<dbReference type="RefSeq" id="WP_105245403.1">
    <property type="nucleotide sequence ID" value="NZ_PSZM01000001.1"/>
</dbReference>
<dbReference type="GO" id="GO:0005886">
    <property type="term" value="C:plasma membrane"/>
    <property type="evidence" value="ECO:0007669"/>
    <property type="project" value="UniProtKB-SubCell"/>
</dbReference>
<evidence type="ECO:0000259" key="8">
    <source>
        <dbReference type="Pfam" id="PF09335"/>
    </source>
</evidence>
<dbReference type="AlphaFoldDB" id="A0A2S8AGA9"/>
<keyword evidence="5 7" id="KW-1133">Transmembrane helix</keyword>
<evidence type="ECO:0000256" key="2">
    <source>
        <dbReference type="ARBA" id="ARBA00010792"/>
    </source>
</evidence>
<dbReference type="OrthoDB" id="9813426at2"/>
<dbReference type="NCBIfam" id="NF008102">
    <property type="entry name" value="PRK10847.1"/>
    <property type="match status" value="1"/>
</dbReference>
<reference evidence="9 10" key="1">
    <citation type="submission" date="2018-02" db="EMBL/GenBank/DDBJ databases">
        <title>Genome sequences of Apibacter spp., gut symbionts of Asian honey bees.</title>
        <authorList>
            <person name="Kwong W.K."/>
            <person name="Steele M.I."/>
            <person name="Moran N.A."/>
        </authorList>
    </citation>
    <scope>NUCLEOTIDE SEQUENCE [LARGE SCALE GENOMIC DNA]</scope>
    <source>
        <strain evidence="10">wkB301</strain>
    </source>
</reference>
<gene>
    <name evidence="9" type="ORF">C4S77_01045</name>
</gene>
<evidence type="ECO:0000256" key="3">
    <source>
        <dbReference type="ARBA" id="ARBA00022475"/>
    </source>
</evidence>
<evidence type="ECO:0000256" key="1">
    <source>
        <dbReference type="ARBA" id="ARBA00004651"/>
    </source>
</evidence>
<dbReference type="InterPro" id="IPR032816">
    <property type="entry name" value="VTT_dom"/>
</dbReference>
<evidence type="ECO:0000256" key="7">
    <source>
        <dbReference type="RuleBase" id="RU367016"/>
    </source>
</evidence>
<feature type="transmembrane region" description="Helical" evidence="7">
    <location>
        <begin position="69"/>
        <end position="89"/>
    </location>
</feature>
<dbReference type="InterPro" id="IPR058127">
    <property type="entry name" value="DedA"/>
</dbReference>
<sequence>MEFIQYLIDFVIHINVHLDELMSNYGNWVYAILFLIIFCETGLVVTPFLPGDSLLFSAGALAASSDQLSIYILALLFVFAAIIGDTVNFEIGKYFGHKLFNNPNSKIFKQSYLQKTHEFYAKHGGKTIILARFVPIVRTFAPFVAGMGRMSYKYFISYNIIGGIVWVFIFLFLGYLVGNNDWVKNHLPILMVIIIVVSILPGIIEVARNKWVNKKN</sequence>
<dbReference type="Proteomes" id="UP000238042">
    <property type="component" value="Unassembled WGS sequence"/>
</dbReference>
<keyword evidence="10" id="KW-1185">Reference proteome</keyword>
<keyword evidence="4 7" id="KW-0812">Transmembrane</keyword>
<proteinExistence type="inferred from homology"/>
<keyword evidence="3 7" id="KW-1003">Cell membrane</keyword>
<protein>
    <submittedName>
        <fullName evidence="9">DedA family protein</fullName>
    </submittedName>
</protein>
<dbReference type="PANTHER" id="PTHR30353">
    <property type="entry name" value="INNER MEMBRANE PROTEIN DEDA-RELATED"/>
    <property type="match status" value="1"/>
</dbReference>
<evidence type="ECO:0000256" key="6">
    <source>
        <dbReference type="ARBA" id="ARBA00023136"/>
    </source>
</evidence>
<keyword evidence="6 7" id="KW-0472">Membrane</keyword>
<comment type="caution">
    <text evidence="9">The sequence shown here is derived from an EMBL/GenBank/DDBJ whole genome shotgun (WGS) entry which is preliminary data.</text>
</comment>
<feature type="transmembrane region" description="Helical" evidence="7">
    <location>
        <begin position="155"/>
        <end position="177"/>
    </location>
</feature>
<organism evidence="9 10">
    <name type="scientific">Apibacter adventoris</name>
    <dbReference type="NCBI Taxonomy" id="1679466"/>
    <lineage>
        <taxon>Bacteria</taxon>
        <taxon>Pseudomonadati</taxon>
        <taxon>Bacteroidota</taxon>
        <taxon>Flavobacteriia</taxon>
        <taxon>Flavobacteriales</taxon>
        <taxon>Weeksellaceae</taxon>
        <taxon>Apibacter</taxon>
    </lineage>
</organism>
<evidence type="ECO:0000256" key="5">
    <source>
        <dbReference type="ARBA" id="ARBA00022989"/>
    </source>
</evidence>
<evidence type="ECO:0000313" key="10">
    <source>
        <dbReference type="Proteomes" id="UP000238042"/>
    </source>
</evidence>
<feature type="transmembrane region" description="Helical" evidence="7">
    <location>
        <begin position="189"/>
        <end position="207"/>
    </location>
</feature>
<feature type="transmembrane region" description="Helical" evidence="7">
    <location>
        <begin position="28"/>
        <end position="49"/>
    </location>
</feature>
<evidence type="ECO:0000313" key="9">
    <source>
        <dbReference type="EMBL" id="PQL95414.1"/>
    </source>
</evidence>
<comment type="subcellular location">
    <subcellularLocation>
        <location evidence="1 7">Cell membrane</location>
        <topology evidence="1 7">Multi-pass membrane protein</topology>
    </subcellularLocation>
</comment>
<dbReference type="EMBL" id="PSZM01000001">
    <property type="protein sequence ID" value="PQL95414.1"/>
    <property type="molecule type" value="Genomic_DNA"/>
</dbReference>
<comment type="similarity">
    <text evidence="2 7">Belongs to the DedA family.</text>
</comment>
<dbReference type="Pfam" id="PF09335">
    <property type="entry name" value="VTT_dom"/>
    <property type="match status" value="1"/>
</dbReference>